<dbReference type="InterPro" id="IPR000182">
    <property type="entry name" value="GNAT_dom"/>
</dbReference>
<dbReference type="InterPro" id="IPR016181">
    <property type="entry name" value="Acyl_CoA_acyltransferase"/>
</dbReference>
<evidence type="ECO:0000256" key="1">
    <source>
        <dbReference type="SAM" id="MobiDB-lite"/>
    </source>
</evidence>
<dbReference type="PANTHER" id="PTHR43792">
    <property type="entry name" value="GNAT FAMILY, PUTATIVE (AFU_ORTHOLOGUE AFUA_3G00765)-RELATED-RELATED"/>
    <property type="match status" value="1"/>
</dbReference>
<evidence type="ECO:0000313" key="3">
    <source>
        <dbReference type="EMBL" id="SEU04580.1"/>
    </source>
</evidence>
<proteinExistence type="predicted"/>
<keyword evidence="3" id="KW-0808">Transferase</keyword>
<dbReference type="Proteomes" id="UP000198508">
    <property type="component" value="Unassembled WGS sequence"/>
</dbReference>
<evidence type="ECO:0000313" key="4">
    <source>
        <dbReference type="Proteomes" id="UP000198508"/>
    </source>
</evidence>
<dbReference type="AlphaFoldDB" id="A0A1I0J5Y0"/>
<accession>A0A1I0J5Y0</accession>
<organism evidence="3 4">
    <name type="scientific">Enterocloster lavalensis</name>
    <dbReference type="NCBI Taxonomy" id="460384"/>
    <lineage>
        <taxon>Bacteria</taxon>
        <taxon>Bacillati</taxon>
        <taxon>Bacillota</taxon>
        <taxon>Clostridia</taxon>
        <taxon>Lachnospirales</taxon>
        <taxon>Lachnospiraceae</taxon>
        <taxon>Enterocloster</taxon>
    </lineage>
</organism>
<dbReference type="InterPro" id="IPR051531">
    <property type="entry name" value="N-acetyltransferase"/>
</dbReference>
<dbReference type="SUPFAM" id="SSF55729">
    <property type="entry name" value="Acyl-CoA N-acyltransferases (Nat)"/>
    <property type="match status" value="1"/>
</dbReference>
<dbReference type="PANTHER" id="PTHR43792:SF1">
    <property type="entry name" value="N-ACETYLTRANSFERASE DOMAIN-CONTAINING PROTEIN"/>
    <property type="match status" value="1"/>
</dbReference>
<dbReference type="GO" id="GO:0016747">
    <property type="term" value="F:acyltransferase activity, transferring groups other than amino-acyl groups"/>
    <property type="evidence" value="ECO:0007669"/>
    <property type="project" value="InterPro"/>
</dbReference>
<protein>
    <submittedName>
        <fullName evidence="3">Protein N-acetyltransferase, RimJ/RimL family</fullName>
    </submittedName>
</protein>
<dbReference type="EMBL" id="FOIM01000026">
    <property type="protein sequence ID" value="SEU04580.1"/>
    <property type="molecule type" value="Genomic_DNA"/>
</dbReference>
<name>A0A1I0J5Y0_9FIRM</name>
<sequence>MVKEMEICVDGLRRTIVISDEPEALLAAKAAGRAIIGVEQKAGGASLPAARYIVPGWEFVTEELAGLVLRRHLGLPWTIGVTERLLIRELTMGDREAIPVSELKAGEAMFGDPEMLRAYIGGQYGFYEYGTWAILERDSGHLAGLAGVSQPRLPEALEQRLNAHIAGCCPGQAFLELGYHIFRPYRRKGYALEACREILDYTCQVLSCRACAMIANENKASRRLAERLGMKPLTPGGEFMETDSGSSEPLLLYAESRQLPPDKADP</sequence>
<dbReference type="STRING" id="460384.SAMN05216313_12637"/>
<keyword evidence="4" id="KW-1185">Reference proteome</keyword>
<reference evidence="4" key="1">
    <citation type="submission" date="2016-10" db="EMBL/GenBank/DDBJ databases">
        <authorList>
            <person name="Varghese N."/>
            <person name="Submissions S."/>
        </authorList>
    </citation>
    <scope>NUCLEOTIDE SEQUENCE [LARGE SCALE GENOMIC DNA]</scope>
    <source>
        <strain evidence="4">NLAE-zl-G277</strain>
    </source>
</reference>
<dbReference type="Gene3D" id="3.40.630.30">
    <property type="match status" value="1"/>
</dbReference>
<feature type="region of interest" description="Disordered" evidence="1">
    <location>
        <begin position="233"/>
        <end position="266"/>
    </location>
</feature>
<feature type="domain" description="N-acetyltransferase" evidence="2">
    <location>
        <begin position="84"/>
        <end position="231"/>
    </location>
</feature>
<evidence type="ECO:0000259" key="2">
    <source>
        <dbReference type="Pfam" id="PF13302"/>
    </source>
</evidence>
<dbReference type="RefSeq" id="WP_092368314.1">
    <property type="nucleotide sequence ID" value="NZ_DAINWJ010000289.1"/>
</dbReference>
<gene>
    <name evidence="3" type="ORF">SAMN05216313_12637</name>
</gene>
<dbReference type="Pfam" id="PF13302">
    <property type="entry name" value="Acetyltransf_3"/>
    <property type="match status" value="1"/>
</dbReference>